<evidence type="ECO:0000256" key="1">
    <source>
        <dbReference type="SAM" id="MobiDB-lite"/>
    </source>
</evidence>
<dbReference type="EMBL" id="KE124894">
    <property type="protein sequence ID" value="EPB75606.1"/>
    <property type="molecule type" value="Genomic_DNA"/>
</dbReference>
<dbReference type="InterPro" id="IPR036397">
    <property type="entry name" value="RNaseH_sf"/>
</dbReference>
<name>A0A0D6LZS5_9BILA</name>
<dbReference type="Proteomes" id="UP000054495">
    <property type="component" value="Unassembled WGS sequence"/>
</dbReference>
<dbReference type="Gene3D" id="3.30.420.10">
    <property type="entry name" value="Ribonuclease H-like superfamily/Ribonuclease H"/>
    <property type="match status" value="1"/>
</dbReference>
<dbReference type="GO" id="GO:0003676">
    <property type="term" value="F:nucleic acid binding"/>
    <property type="evidence" value="ECO:0007669"/>
    <property type="project" value="InterPro"/>
</dbReference>
<evidence type="ECO:0000313" key="2">
    <source>
        <dbReference type="EMBL" id="EPB75606.1"/>
    </source>
</evidence>
<evidence type="ECO:0000313" key="3">
    <source>
        <dbReference type="Proteomes" id="UP000054495"/>
    </source>
</evidence>
<accession>A0A0D6LZS5</accession>
<protein>
    <recommendedName>
        <fullName evidence="4">Tc1-like transposase DDE domain-containing protein</fullName>
    </recommendedName>
</protein>
<proteinExistence type="predicted"/>
<feature type="region of interest" description="Disordered" evidence="1">
    <location>
        <begin position="224"/>
        <end position="249"/>
    </location>
</feature>
<gene>
    <name evidence="2" type="ORF">ANCCEY_05295</name>
</gene>
<keyword evidence="3" id="KW-1185">Reference proteome</keyword>
<reference evidence="2 3" key="1">
    <citation type="submission" date="2013-05" db="EMBL/GenBank/DDBJ databases">
        <title>Draft genome of the parasitic nematode Anyclostoma ceylanicum.</title>
        <authorList>
            <person name="Mitreva M."/>
        </authorList>
    </citation>
    <scope>NUCLEOTIDE SEQUENCE [LARGE SCALE GENOMIC DNA]</scope>
</reference>
<organism evidence="2 3">
    <name type="scientific">Ancylostoma ceylanicum</name>
    <dbReference type="NCBI Taxonomy" id="53326"/>
    <lineage>
        <taxon>Eukaryota</taxon>
        <taxon>Metazoa</taxon>
        <taxon>Ecdysozoa</taxon>
        <taxon>Nematoda</taxon>
        <taxon>Chromadorea</taxon>
        <taxon>Rhabditida</taxon>
        <taxon>Rhabditina</taxon>
        <taxon>Rhabditomorpha</taxon>
        <taxon>Strongyloidea</taxon>
        <taxon>Ancylostomatidae</taxon>
        <taxon>Ancylostomatinae</taxon>
        <taxon>Ancylostoma</taxon>
    </lineage>
</organism>
<dbReference type="PANTHER" id="PTHR33939">
    <property type="entry name" value="PROTEIN CBG22215"/>
    <property type="match status" value="1"/>
</dbReference>
<dbReference type="PANTHER" id="PTHR33939:SF1">
    <property type="entry name" value="DUF4371 DOMAIN-CONTAINING PROTEIN"/>
    <property type="match status" value="1"/>
</dbReference>
<dbReference type="AlphaFoldDB" id="A0A0D6LZS5"/>
<sequence>MEWSDTIHHLIHDKLRQDLTDTLSELHGELAEAHSTFKMSTTTLHNFIRGLGFSYRLNKSQRSIFERPDLVNKRAAYLSATHQARFEALCLVFIDETWVFSSMTKKRGWNNNSIPRFAPITMLEECSRGKTAAKSKGNKVIVIGAIIEKGAVSRCTKLHHFLSSRDSVAAICSYAVENICSGFGVAVNSLPPFYCFFNPIEKCWSQIKAHLTKLGKPSDALQTFRSESTSDEELPKKRKRSPSTDKEINRPQLELLKYYLSMIR</sequence>
<evidence type="ECO:0008006" key="4">
    <source>
        <dbReference type="Google" id="ProtNLM"/>
    </source>
</evidence>